<evidence type="ECO:0000313" key="10">
    <source>
        <dbReference type="EMBL" id="GMR36487.1"/>
    </source>
</evidence>
<reference evidence="11" key="1">
    <citation type="submission" date="2022-10" db="EMBL/GenBank/DDBJ databases">
        <title>Genome assembly of Pristionchus species.</title>
        <authorList>
            <person name="Yoshida K."/>
            <person name="Sommer R.J."/>
        </authorList>
    </citation>
    <scope>NUCLEOTIDE SEQUENCE [LARGE SCALE GENOMIC DNA]</scope>
    <source>
        <strain evidence="11">RS5460</strain>
    </source>
</reference>
<comment type="similarity">
    <text evidence="2">Belongs to the proteasome subunit S11 family.</text>
</comment>
<organism evidence="10 11">
    <name type="scientific">Pristionchus mayeri</name>
    <dbReference type="NCBI Taxonomy" id="1317129"/>
    <lineage>
        <taxon>Eukaryota</taxon>
        <taxon>Metazoa</taxon>
        <taxon>Ecdysozoa</taxon>
        <taxon>Nematoda</taxon>
        <taxon>Chromadorea</taxon>
        <taxon>Rhabditida</taxon>
        <taxon>Rhabditina</taxon>
        <taxon>Diplogasteromorpha</taxon>
        <taxon>Diplogasteroidea</taxon>
        <taxon>Neodiplogasteridae</taxon>
        <taxon>Pristionchus</taxon>
    </lineage>
</organism>
<dbReference type="GO" id="GO:0008541">
    <property type="term" value="C:proteasome regulatory particle, lid subcomplex"/>
    <property type="evidence" value="ECO:0007669"/>
    <property type="project" value="TreeGrafter"/>
</dbReference>
<evidence type="ECO:0000256" key="8">
    <source>
        <dbReference type="ARBA" id="ARBA00032323"/>
    </source>
</evidence>
<evidence type="ECO:0000256" key="2">
    <source>
        <dbReference type="ARBA" id="ARBA00006207"/>
    </source>
</evidence>
<dbReference type="EMBL" id="BTRK01000002">
    <property type="protein sequence ID" value="GMR36487.1"/>
    <property type="molecule type" value="Genomic_DNA"/>
</dbReference>
<evidence type="ECO:0000256" key="6">
    <source>
        <dbReference type="ARBA" id="ARBA00029749"/>
    </source>
</evidence>
<evidence type="ECO:0000256" key="3">
    <source>
        <dbReference type="ARBA" id="ARBA00011441"/>
    </source>
</evidence>
<dbReference type="GO" id="GO:0006511">
    <property type="term" value="P:ubiquitin-dependent protein catabolic process"/>
    <property type="evidence" value="ECO:0007669"/>
    <property type="project" value="TreeGrafter"/>
</dbReference>
<dbReference type="InterPro" id="IPR054179">
    <property type="entry name" value="PSD13_N"/>
</dbReference>
<evidence type="ECO:0000313" key="11">
    <source>
        <dbReference type="Proteomes" id="UP001328107"/>
    </source>
</evidence>
<accession>A0AAN4Z8K0</accession>
<dbReference type="GO" id="GO:0005198">
    <property type="term" value="F:structural molecule activity"/>
    <property type="evidence" value="ECO:0007669"/>
    <property type="project" value="TreeGrafter"/>
</dbReference>
<protein>
    <recommendedName>
        <fullName evidence="4">26S proteasome non-ATPase regulatory subunit 13</fullName>
    </recommendedName>
    <alternativeName>
        <fullName evidence="6">26S proteasome regulatory subunit RPN9</fullName>
    </alternativeName>
    <alternativeName>
        <fullName evidence="8">26S proteasome regulatory subunit S11</fullName>
    </alternativeName>
    <alternativeName>
        <fullName evidence="7">26S proteasome regulatory subunit p40.5</fullName>
    </alternativeName>
</protein>
<dbReference type="InterPro" id="IPR000717">
    <property type="entry name" value="PCI_dom"/>
</dbReference>
<dbReference type="InterPro" id="IPR036390">
    <property type="entry name" value="WH_DNA-bd_sf"/>
</dbReference>
<gene>
    <name evidence="10" type="ORF">PMAYCL1PPCAC_06682</name>
</gene>
<evidence type="ECO:0000256" key="4">
    <source>
        <dbReference type="ARBA" id="ARBA00015732"/>
    </source>
</evidence>
<dbReference type="GO" id="GO:0005829">
    <property type="term" value="C:cytosol"/>
    <property type="evidence" value="ECO:0007669"/>
    <property type="project" value="TreeGrafter"/>
</dbReference>
<keyword evidence="5" id="KW-0647">Proteasome</keyword>
<evidence type="ECO:0000256" key="7">
    <source>
        <dbReference type="ARBA" id="ARBA00031303"/>
    </source>
</evidence>
<keyword evidence="11" id="KW-1185">Reference proteome</keyword>
<feature type="non-terminal residue" evidence="10">
    <location>
        <position position="1"/>
    </location>
</feature>
<evidence type="ECO:0000259" key="9">
    <source>
        <dbReference type="PROSITE" id="PS50250"/>
    </source>
</evidence>
<proteinExistence type="inferred from homology"/>
<name>A0AAN4Z8K0_9BILA</name>
<feature type="domain" description="PCI" evidence="9">
    <location>
        <begin position="186"/>
        <end position="364"/>
    </location>
</feature>
<dbReference type="GO" id="GO:0005634">
    <property type="term" value="C:nucleus"/>
    <property type="evidence" value="ECO:0007669"/>
    <property type="project" value="TreeGrafter"/>
</dbReference>
<dbReference type="Pfam" id="PF22037">
    <property type="entry name" value="PSD13_N"/>
    <property type="match status" value="1"/>
</dbReference>
<evidence type="ECO:0000256" key="1">
    <source>
        <dbReference type="ARBA" id="ARBA00002362"/>
    </source>
</evidence>
<comment type="subunit">
    <text evidence="3">Component of the 19S proteasome regulatory particle complex. The 26S proteasome consists of a 20S core particle (CP) and two 19S regulatory subunits (RP). The regulatory particle is made of a lid composed of 9 subunits including PSMD13, a base containing 6 ATPases and few additional components.</text>
</comment>
<dbReference type="AlphaFoldDB" id="A0AAN4Z8K0"/>
<dbReference type="SUPFAM" id="SSF46785">
    <property type="entry name" value="Winged helix' DNA-binding domain"/>
    <property type="match status" value="1"/>
</dbReference>
<comment type="caution">
    <text evidence="10">The sequence shown here is derived from an EMBL/GenBank/DDBJ whole genome shotgun (WGS) entry which is preliminary data.</text>
</comment>
<dbReference type="SMART" id="SM00088">
    <property type="entry name" value="PINT"/>
    <property type="match status" value="1"/>
</dbReference>
<evidence type="ECO:0000256" key="5">
    <source>
        <dbReference type="ARBA" id="ARBA00022942"/>
    </source>
</evidence>
<dbReference type="PANTHER" id="PTHR10539">
    <property type="entry name" value="26S PROTEASOME NON-ATPASE REGULATORY SUBUNIT 13"/>
    <property type="match status" value="1"/>
</dbReference>
<dbReference type="PANTHER" id="PTHR10539:SF0">
    <property type="entry name" value="26S PROTEASOME NON-ATPASE REGULATORY SUBUNIT 13"/>
    <property type="match status" value="1"/>
</dbReference>
<dbReference type="InterPro" id="IPR035298">
    <property type="entry name" value="PSMD13"/>
</dbReference>
<dbReference type="Proteomes" id="UP001328107">
    <property type="component" value="Unassembled WGS sequence"/>
</dbReference>
<dbReference type="Pfam" id="PF01399">
    <property type="entry name" value="PCI"/>
    <property type="match status" value="1"/>
</dbReference>
<sequence>VVVASVLIRSLSVSDIIMERVEQYLSRKKKAAKGEEADLYQKLEQFYSKKLWFELANEVKKIVYGPPPDLDLKEFYDSFISDFEHRINLLQLAEIIIPIANYIFTKDREAAFAFLDKMGRTVKKDVQAKIRVDVGQIKLRLDNKDKNERCIDIDTVRGLIETTRKEIDDKVHGVQSVHVAFYKVSSVYFKEIGDYASYYREALRYLGVEDLTTLTTEEKHVHAVLLGFAALLGENIYNLGELLAHPILNVLENTAEVWIKHVLDAFNEGNINKFNTYEKEWSEWDDLKRRKSALMNKMRLLALMELALQRTSKNRQLSFSEVAKACQVEPDKVEHLVMRALSKKLIRGSIDQVNGEVLISWVQPRVLNEDQLRGVARRIEEWTKDVSGMEDLVAANARDILTKA</sequence>
<comment type="function">
    <text evidence="1">Component of the 26S proteasome, a multiprotein complex involved in the ATP-dependent degradation of ubiquitinated proteins. This complex plays a key role in the maintenance of protein homeostasis by removing misfolded or damaged proteins, which could impair cellular functions, and by removing proteins whose functions are no longer required. Therefore, the proteasome participates in numerous cellular processes, including cell cycle progression, apoptosis, or DNA damage repair.</text>
</comment>
<dbReference type="PROSITE" id="PS50250">
    <property type="entry name" value="PCI"/>
    <property type="match status" value="1"/>
</dbReference>